<gene>
    <name evidence="2" type="ORF">GGX14DRAFT_394819</name>
</gene>
<sequence length="197" mass="22995">MVIHRDGAFLLHFWALREKEVSQWAWWQESHDTDDVTRCALLLYQSAQTFGWELRPTFFNSDMSITDHYGHAVRRTACSHQNVWVNETEVLLAKKKPAWHSLSLTSLYIFDSRGTQMSYIWKPETFNLELIQKWIGKGKKATETPTQKYSVRVRRFLSKYMTVANPDKCANSNAKPQQQNPTKVPFQQSPTKSRSVP</sequence>
<evidence type="ECO:0000256" key="1">
    <source>
        <dbReference type="SAM" id="MobiDB-lite"/>
    </source>
</evidence>
<feature type="compositionally biased region" description="Polar residues" evidence="1">
    <location>
        <begin position="170"/>
        <end position="197"/>
    </location>
</feature>
<keyword evidence="3" id="KW-1185">Reference proteome</keyword>
<evidence type="ECO:0000313" key="3">
    <source>
        <dbReference type="Proteomes" id="UP001219525"/>
    </source>
</evidence>
<proteinExistence type="predicted"/>
<protein>
    <submittedName>
        <fullName evidence="2">Uncharacterized protein</fullName>
    </submittedName>
</protein>
<dbReference type="Proteomes" id="UP001219525">
    <property type="component" value="Unassembled WGS sequence"/>
</dbReference>
<evidence type="ECO:0000313" key="2">
    <source>
        <dbReference type="EMBL" id="KAJ7210017.1"/>
    </source>
</evidence>
<feature type="region of interest" description="Disordered" evidence="1">
    <location>
        <begin position="167"/>
        <end position="197"/>
    </location>
</feature>
<reference evidence="2" key="1">
    <citation type="submission" date="2023-03" db="EMBL/GenBank/DDBJ databases">
        <title>Massive genome expansion in bonnet fungi (Mycena s.s.) driven by repeated elements and novel gene families across ecological guilds.</title>
        <authorList>
            <consortium name="Lawrence Berkeley National Laboratory"/>
            <person name="Harder C.B."/>
            <person name="Miyauchi S."/>
            <person name="Viragh M."/>
            <person name="Kuo A."/>
            <person name="Thoen E."/>
            <person name="Andreopoulos B."/>
            <person name="Lu D."/>
            <person name="Skrede I."/>
            <person name="Drula E."/>
            <person name="Henrissat B."/>
            <person name="Morin E."/>
            <person name="Kohler A."/>
            <person name="Barry K."/>
            <person name="LaButti K."/>
            <person name="Morin E."/>
            <person name="Salamov A."/>
            <person name="Lipzen A."/>
            <person name="Mereny Z."/>
            <person name="Hegedus B."/>
            <person name="Baldrian P."/>
            <person name="Stursova M."/>
            <person name="Weitz H."/>
            <person name="Taylor A."/>
            <person name="Grigoriev I.V."/>
            <person name="Nagy L.G."/>
            <person name="Martin F."/>
            <person name="Kauserud H."/>
        </authorList>
    </citation>
    <scope>NUCLEOTIDE SEQUENCE</scope>
    <source>
        <strain evidence="2">9144</strain>
    </source>
</reference>
<dbReference type="EMBL" id="JARJCW010000029">
    <property type="protein sequence ID" value="KAJ7210017.1"/>
    <property type="molecule type" value="Genomic_DNA"/>
</dbReference>
<comment type="caution">
    <text evidence="2">The sequence shown here is derived from an EMBL/GenBank/DDBJ whole genome shotgun (WGS) entry which is preliminary data.</text>
</comment>
<accession>A0AAD6YD27</accession>
<organism evidence="2 3">
    <name type="scientific">Mycena pura</name>
    <dbReference type="NCBI Taxonomy" id="153505"/>
    <lineage>
        <taxon>Eukaryota</taxon>
        <taxon>Fungi</taxon>
        <taxon>Dikarya</taxon>
        <taxon>Basidiomycota</taxon>
        <taxon>Agaricomycotina</taxon>
        <taxon>Agaricomycetes</taxon>
        <taxon>Agaricomycetidae</taxon>
        <taxon>Agaricales</taxon>
        <taxon>Marasmiineae</taxon>
        <taxon>Mycenaceae</taxon>
        <taxon>Mycena</taxon>
    </lineage>
</organism>
<dbReference type="AlphaFoldDB" id="A0AAD6YD27"/>
<name>A0AAD6YD27_9AGAR</name>